<sequence length="50" mass="5586">MIGKDTPCGACFMSTPPEKDAIMVLFNTKGELTMSSVTTPDFLEYKMMFE</sequence>
<reference evidence="1 2" key="1">
    <citation type="submission" date="2013-08" db="EMBL/GenBank/DDBJ databases">
        <authorList>
            <person name="Weinstock G."/>
            <person name="Sodergren E."/>
            <person name="Wylie T."/>
            <person name="Fulton L."/>
            <person name="Fulton R."/>
            <person name="Fronick C."/>
            <person name="O'Laughlin M."/>
            <person name="Godfrey J."/>
            <person name="Miner T."/>
            <person name="Herter B."/>
            <person name="Appelbaum E."/>
            <person name="Cordes M."/>
            <person name="Lek S."/>
            <person name="Wollam A."/>
            <person name="Pepin K.H."/>
            <person name="Palsikar V.B."/>
            <person name="Mitreva M."/>
            <person name="Wilson R.K."/>
        </authorList>
    </citation>
    <scope>NUCLEOTIDE SEQUENCE [LARGE SCALE GENOMIC DNA]</scope>
    <source>
        <strain evidence="1 2">ATCC 12856</strain>
    </source>
</reference>
<evidence type="ECO:0000313" key="2">
    <source>
        <dbReference type="Proteomes" id="UP000016511"/>
    </source>
</evidence>
<gene>
    <name evidence="1" type="ORF">HMPREF0083_01183</name>
</gene>
<dbReference type="AlphaFoldDB" id="U1X861"/>
<comment type="caution">
    <text evidence="1">The sequence shown here is derived from an EMBL/GenBank/DDBJ whole genome shotgun (WGS) entry which is preliminary data.</text>
</comment>
<protein>
    <submittedName>
        <fullName evidence="1">Uncharacterized protein</fullName>
    </submittedName>
</protein>
<accession>U1X861</accession>
<dbReference type="EMBL" id="AWSJ01000073">
    <property type="protein sequence ID" value="ERI10723.1"/>
    <property type="molecule type" value="Genomic_DNA"/>
</dbReference>
<proteinExistence type="predicted"/>
<dbReference type="PATRIC" id="fig|649747.3.peg.1073"/>
<organism evidence="1 2">
    <name type="scientific">Aneurinibacillus aneurinilyticus ATCC 12856</name>
    <dbReference type="NCBI Taxonomy" id="649747"/>
    <lineage>
        <taxon>Bacteria</taxon>
        <taxon>Bacillati</taxon>
        <taxon>Bacillota</taxon>
        <taxon>Bacilli</taxon>
        <taxon>Bacillales</taxon>
        <taxon>Paenibacillaceae</taxon>
        <taxon>Aneurinibacillus group</taxon>
        <taxon>Aneurinibacillus</taxon>
    </lineage>
</organism>
<evidence type="ECO:0000313" key="1">
    <source>
        <dbReference type="EMBL" id="ERI10723.1"/>
    </source>
</evidence>
<name>U1X861_ANEAE</name>
<dbReference type="Proteomes" id="UP000016511">
    <property type="component" value="Unassembled WGS sequence"/>
</dbReference>
<keyword evidence="2" id="KW-1185">Reference proteome</keyword>
<dbReference type="HOGENOM" id="CLU_3113990_0_0_9"/>